<reference evidence="3" key="1">
    <citation type="journal article" date="2019" name="Int. J. Syst. Evol. Microbiol.">
        <title>The Global Catalogue of Microorganisms (GCM) 10K type strain sequencing project: providing services to taxonomists for standard genome sequencing and annotation.</title>
        <authorList>
            <consortium name="The Broad Institute Genomics Platform"/>
            <consortium name="The Broad Institute Genome Sequencing Center for Infectious Disease"/>
            <person name="Wu L."/>
            <person name="Ma J."/>
        </authorList>
    </citation>
    <scope>NUCLEOTIDE SEQUENCE [LARGE SCALE GENOMIC DNA]</scope>
    <source>
        <strain evidence="3">CGMCC 4.7304</strain>
    </source>
</reference>
<organism evidence="2 3">
    <name type="scientific">Streptomyces gamaensis</name>
    <dbReference type="NCBI Taxonomy" id="1763542"/>
    <lineage>
        <taxon>Bacteria</taxon>
        <taxon>Bacillati</taxon>
        <taxon>Actinomycetota</taxon>
        <taxon>Actinomycetes</taxon>
        <taxon>Kitasatosporales</taxon>
        <taxon>Streptomycetaceae</taxon>
        <taxon>Streptomyces</taxon>
    </lineage>
</organism>
<dbReference type="SUPFAM" id="SSF47336">
    <property type="entry name" value="ACP-like"/>
    <property type="match status" value="1"/>
</dbReference>
<evidence type="ECO:0000313" key="3">
    <source>
        <dbReference type="Proteomes" id="UP001596083"/>
    </source>
</evidence>
<gene>
    <name evidence="2" type="ORF">ACFP1Z_01970</name>
</gene>
<dbReference type="Proteomes" id="UP001596083">
    <property type="component" value="Unassembled WGS sequence"/>
</dbReference>
<dbReference type="Gene3D" id="1.10.1200.10">
    <property type="entry name" value="ACP-like"/>
    <property type="match status" value="1"/>
</dbReference>
<evidence type="ECO:0000259" key="1">
    <source>
        <dbReference type="Pfam" id="PF00550"/>
    </source>
</evidence>
<feature type="domain" description="Carrier" evidence="1">
    <location>
        <begin position="31"/>
        <end position="61"/>
    </location>
</feature>
<dbReference type="InterPro" id="IPR009081">
    <property type="entry name" value="PP-bd_ACP"/>
</dbReference>
<dbReference type="Pfam" id="PF00550">
    <property type="entry name" value="PP-binding"/>
    <property type="match status" value="1"/>
</dbReference>
<dbReference type="EMBL" id="JBHSPB010000001">
    <property type="protein sequence ID" value="MFC5718947.1"/>
    <property type="molecule type" value="Genomic_DNA"/>
</dbReference>
<protein>
    <submittedName>
        <fullName evidence="2">Acyl carrier protein</fullName>
    </submittedName>
</protein>
<sequence length="78" mass="8423">MTAVTKEDIRLILSDSRIFSTSIEEFGNDAELGLDSLSLVWLVHRLEEEHGVSLDPDALFAAGVTSVDSIHTLLTGAP</sequence>
<comment type="caution">
    <text evidence="2">The sequence shown here is derived from an EMBL/GenBank/DDBJ whole genome shotgun (WGS) entry which is preliminary data.</text>
</comment>
<name>A0ABW0YRZ9_9ACTN</name>
<accession>A0ABW0YRZ9</accession>
<dbReference type="RefSeq" id="WP_390313934.1">
    <property type="nucleotide sequence ID" value="NZ_JBHSPB010000001.1"/>
</dbReference>
<keyword evidence="3" id="KW-1185">Reference proteome</keyword>
<dbReference type="InterPro" id="IPR036736">
    <property type="entry name" value="ACP-like_sf"/>
</dbReference>
<evidence type="ECO:0000313" key="2">
    <source>
        <dbReference type="EMBL" id="MFC5718947.1"/>
    </source>
</evidence>
<proteinExistence type="predicted"/>